<sequence length="222" mass="24169">MQGERRRRYRAQASLRRAGAAERAQAPPGNCGGYRLRYMRRDGPHEFSNMRDTASPHAMGFLERAKDPPFELRRMHKAWTQGEAKSPLSHLLPTDRFARPRKCCGSSGVSMGVERWGGDKFWWDVLYARPFRGFLVRPLGLGRVWGAVPARAVGRVAHGSGPWAARWGVEGWEDWCVGTRSGLPSPLRGGVGGGGAEGSTDAGFGGGRSTPTLDPSPQGGGR</sequence>
<accession>A0A1M5AH96</accession>
<evidence type="ECO:0000313" key="2">
    <source>
        <dbReference type="EMBL" id="SHF29504.1"/>
    </source>
</evidence>
<gene>
    <name evidence="2" type="ORF">SAMN02745223_02247</name>
</gene>
<dbReference type="EMBL" id="FQVC01000006">
    <property type="protein sequence ID" value="SHF29504.1"/>
    <property type="molecule type" value="Genomic_DNA"/>
</dbReference>
<proteinExistence type="predicted"/>
<feature type="region of interest" description="Disordered" evidence="1">
    <location>
        <begin position="186"/>
        <end position="222"/>
    </location>
</feature>
<feature type="compositionally biased region" description="Basic residues" evidence="1">
    <location>
        <begin position="1"/>
        <end position="10"/>
    </location>
</feature>
<dbReference type="Proteomes" id="UP000184533">
    <property type="component" value="Unassembled WGS sequence"/>
</dbReference>
<protein>
    <submittedName>
        <fullName evidence="2">Uncharacterized protein</fullName>
    </submittedName>
</protein>
<evidence type="ECO:0000313" key="3">
    <source>
        <dbReference type="Proteomes" id="UP000184533"/>
    </source>
</evidence>
<reference evidence="2 3" key="1">
    <citation type="submission" date="2016-11" db="EMBL/GenBank/DDBJ databases">
        <authorList>
            <person name="Jaros S."/>
            <person name="Januszkiewicz K."/>
            <person name="Wedrychowicz H."/>
        </authorList>
    </citation>
    <scope>NUCLEOTIDE SEQUENCE [LARGE SCALE GENOMIC DNA]</scope>
    <source>
        <strain evidence="2 3">DSM 17137</strain>
    </source>
</reference>
<evidence type="ECO:0000256" key="1">
    <source>
        <dbReference type="SAM" id="MobiDB-lite"/>
    </source>
</evidence>
<organism evidence="2 3">
    <name type="scientific">Devosia limi DSM 17137</name>
    <dbReference type="NCBI Taxonomy" id="1121477"/>
    <lineage>
        <taxon>Bacteria</taxon>
        <taxon>Pseudomonadati</taxon>
        <taxon>Pseudomonadota</taxon>
        <taxon>Alphaproteobacteria</taxon>
        <taxon>Hyphomicrobiales</taxon>
        <taxon>Devosiaceae</taxon>
        <taxon>Devosia</taxon>
    </lineage>
</organism>
<feature type="compositionally biased region" description="Gly residues" evidence="1">
    <location>
        <begin position="189"/>
        <end position="208"/>
    </location>
</feature>
<feature type="region of interest" description="Disordered" evidence="1">
    <location>
        <begin position="1"/>
        <end position="34"/>
    </location>
</feature>
<dbReference type="AlphaFoldDB" id="A0A1M5AH96"/>
<name>A0A1M5AH96_9HYPH</name>